<name>A0ABV6JLK2_9BACL</name>
<dbReference type="SUPFAM" id="SSF46785">
    <property type="entry name" value="Winged helix' DNA-binding domain"/>
    <property type="match status" value="1"/>
</dbReference>
<dbReference type="Pfam" id="PF00480">
    <property type="entry name" value="ROK"/>
    <property type="match status" value="1"/>
</dbReference>
<comment type="caution">
    <text evidence="5">The sequence shown here is derived from an EMBL/GenBank/DDBJ whole genome shotgun (WGS) entry which is preliminary data.</text>
</comment>
<reference evidence="5 6" key="1">
    <citation type="submission" date="2024-09" db="EMBL/GenBank/DDBJ databases">
        <authorList>
            <person name="Sun Q."/>
            <person name="Mori K."/>
        </authorList>
    </citation>
    <scope>NUCLEOTIDE SEQUENCE [LARGE SCALE GENOMIC DNA]</scope>
    <source>
        <strain evidence="5 6">CCM 4839</strain>
    </source>
</reference>
<keyword evidence="4" id="KW-0238">DNA-binding</keyword>
<organism evidence="5 6">
    <name type="scientific">Paenibacillus mendelii</name>
    <dbReference type="NCBI Taxonomy" id="206163"/>
    <lineage>
        <taxon>Bacteria</taxon>
        <taxon>Bacillati</taxon>
        <taxon>Bacillota</taxon>
        <taxon>Bacilli</taxon>
        <taxon>Bacillales</taxon>
        <taxon>Paenibacillaceae</taxon>
        <taxon>Paenibacillus</taxon>
    </lineage>
</organism>
<dbReference type="Proteomes" id="UP001589818">
    <property type="component" value="Unassembled WGS sequence"/>
</dbReference>
<dbReference type="RefSeq" id="WP_204822826.1">
    <property type="nucleotide sequence ID" value="NZ_JANHOF010000035.1"/>
</dbReference>
<keyword evidence="3" id="KW-0859">Xylose metabolism</keyword>
<dbReference type="CDD" id="cd00090">
    <property type="entry name" value="HTH_ARSR"/>
    <property type="match status" value="1"/>
</dbReference>
<proteinExistence type="inferred from homology"/>
<dbReference type="PANTHER" id="PTHR18964">
    <property type="entry name" value="ROK (REPRESSOR, ORF, KINASE) FAMILY"/>
    <property type="match status" value="1"/>
</dbReference>
<dbReference type="PANTHER" id="PTHR18964:SF149">
    <property type="entry name" value="BIFUNCTIONAL UDP-N-ACETYLGLUCOSAMINE 2-EPIMERASE_N-ACETYLMANNOSAMINE KINASE"/>
    <property type="match status" value="1"/>
</dbReference>
<comment type="function">
    <text evidence="1">Transcriptional repressor of xylose-utilizing enzymes.</text>
</comment>
<dbReference type="InterPro" id="IPR043129">
    <property type="entry name" value="ATPase_NBD"/>
</dbReference>
<dbReference type="Pfam" id="PF13412">
    <property type="entry name" value="HTH_24"/>
    <property type="match status" value="1"/>
</dbReference>
<dbReference type="Gene3D" id="3.30.420.40">
    <property type="match status" value="2"/>
</dbReference>
<dbReference type="InterPro" id="IPR011991">
    <property type="entry name" value="ArsR-like_HTH"/>
</dbReference>
<dbReference type="Gene3D" id="1.10.10.10">
    <property type="entry name" value="Winged helix-like DNA-binding domain superfamily/Winged helix DNA-binding domain"/>
    <property type="match status" value="1"/>
</dbReference>
<evidence type="ECO:0000256" key="2">
    <source>
        <dbReference type="ARBA" id="ARBA00006479"/>
    </source>
</evidence>
<evidence type="ECO:0000256" key="4">
    <source>
        <dbReference type="ARBA" id="ARBA00023125"/>
    </source>
</evidence>
<evidence type="ECO:0000256" key="3">
    <source>
        <dbReference type="ARBA" id="ARBA00022629"/>
    </source>
</evidence>
<evidence type="ECO:0000313" key="6">
    <source>
        <dbReference type="Proteomes" id="UP001589818"/>
    </source>
</evidence>
<protein>
    <submittedName>
        <fullName evidence="5">ROK family protein</fullName>
    </submittedName>
</protein>
<accession>A0ABV6JLK2</accession>
<dbReference type="InterPro" id="IPR036390">
    <property type="entry name" value="WH_DNA-bd_sf"/>
</dbReference>
<keyword evidence="6" id="KW-1185">Reference proteome</keyword>
<sequence>MHSLKNTGHKLLKSINQQKVLYLIFSEGSISRVELAHKTGLSQQTVTNIVNRLLEDGLVFESEHVPLVAGSGRKRVALSVNSSSHYALGIEIAGKYIRGCVYNFRNERLSSTKRSVDKYKNIDDLLQLLHEVIDELLEQVPVLAKTKGIGISVQGLADSKQGILLRVPGLGFLQLPLTSLLEAKYELPVYLENDANLLAVNENMNGCLSGSTDNITLKFDYGIGGAIFSDTRLISGSSYVAGEFGHYKAFTGPEAYPCHCGGTGCLTTLLSISGLQHNTGQTLEAFQQAVRSGDESMIHLHDTMIRTLAVAISNLVTFLNPDRVLLTGRILESWGIDIVSKLKETLMESVPMTSRGVELLYMEQMPEETLLAAGLVLKRVFEIPLDALSL</sequence>
<dbReference type="SUPFAM" id="SSF53067">
    <property type="entry name" value="Actin-like ATPase domain"/>
    <property type="match status" value="1"/>
</dbReference>
<keyword evidence="3" id="KW-0119">Carbohydrate metabolism</keyword>
<dbReference type="InterPro" id="IPR036388">
    <property type="entry name" value="WH-like_DNA-bd_sf"/>
</dbReference>
<gene>
    <name evidence="5" type="ORF">ACFFJ8_36315</name>
</gene>
<dbReference type="InterPro" id="IPR000600">
    <property type="entry name" value="ROK"/>
</dbReference>
<evidence type="ECO:0000256" key="1">
    <source>
        <dbReference type="ARBA" id="ARBA00002486"/>
    </source>
</evidence>
<comment type="similarity">
    <text evidence="2">Belongs to the ROK (NagC/XylR) family.</text>
</comment>
<evidence type="ECO:0000313" key="5">
    <source>
        <dbReference type="EMBL" id="MFC0396796.1"/>
    </source>
</evidence>
<dbReference type="EMBL" id="JBHLVF010000067">
    <property type="protein sequence ID" value="MFC0396796.1"/>
    <property type="molecule type" value="Genomic_DNA"/>
</dbReference>